<dbReference type="InterPro" id="IPR045690">
    <property type="entry name" value="DUF6055"/>
</dbReference>
<dbReference type="STRING" id="1391627.SAMN05216464_103438"/>
<dbReference type="EMBL" id="FNAI01000003">
    <property type="protein sequence ID" value="SDE04278.1"/>
    <property type="molecule type" value="Genomic_DNA"/>
</dbReference>
<gene>
    <name evidence="3" type="ORF">SAMN05216464_103438</name>
</gene>
<feature type="domain" description="Secretion system C-terminal sorting" evidence="2">
    <location>
        <begin position="650"/>
        <end position="721"/>
    </location>
</feature>
<dbReference type="Gene3D" id="2.160.10.10">
    <property type="entry name" value="Hexapeptide repeat proteins"/>
    <property type="match status" value="1"/>
</dbReference>
<evidence type="ECO:0000313" key="4">
    <source>
        <dbReference type="Proteomes" id="UP000199072"/>
    </source>
</evidence>
<evidence type="ECO:0000313" key="3">
    <source>
        <dbReference type="EMBL" id="SDE04278.1"/>
    </source>
</evidence>
<dbReference type="SUPFAM" id="SSF51161">
    <property type="entry name" value="Trimeric LpxA-like enzymes"/>
    <property type="match status" value="1"/>
</dbReference>
<dbReference type="Pfam" id="PF19527">
    <property type="entry name" value="DUF6055"/>
    <property type="match status" value="1"/>
</dbReference>
<dbReference type="NCBIfam" id="TIGR04183">
    <property type="entry name" value="Por_Secre_tail"/>
    <property type="match status" value="1"/>
</dbReference>
<name>A0A1G6ZNL7_9SPHI</name>
<dbReference type="InterPro" id="IPR011004">
    <property type="entry name" value="Trimer_LpxA-like_sf"/>
</dbReference>
<dbReference type="OrthoDB" id="9802005at2"/>
<dbReference type="Proteomes" id="UP000199072">
    <property type="component" value="Unassembled WGS sequence"/>
</dbReference>
<dbReference type="InterPro" id="IPR026444">
    <property type="entry name" value="Secre_tail"/>
</dbReference>
<feature type="chain" id="PRO_5011746747" evidence="1">
    <location>
        <begin position="22"/>
        <end position="728"/>
    </location>
</feature>
<feature type="signal peptide" evidence="1">
    <location>
        <begin position="1"/>
        <end position="21"/>
    </location>
</feature>
<keyword evidence="1" id="KW-0732">Signal</keyword>
<dbReference type="AlphaFoldDB" id="A0A1G6ZNL7"/>
<dbReference type="Pfam" id="PF18962">
    <property type="entry name" value="Por_Secre_tail"/>
    <property type="match status" value="1"/>
</dbReference>
<dbReference type="RefSeq" id="WP_091148588.1">
    <property type="nucleotide sequence ID" value="NZ_FNAI01000003.1"/>
</dbReference>
<proteinExistence type="predicted"/>
<accession>A0A1G6ZNL7</accession>
<keyword evidence="4" id="KW-1185">Reference proteome</keyword>
<evidence type="ECO:0000259" key="2">
    <source>
        <dbReference type="Pfam" id="PF18962"/>
    </source>
</evidence>
<organism evidence="3 4">
    <name type="scientific">Mucilaginibacter pineti</name>
    <dbReference type="NCBI Taxonomy" id="1391627"/>
    <lineage>
        <taxon>Bacteria</taxon>
        <taxon>Pseudomonadati</taxon>
        <taxon>Bacteroidota</taxon>
        <taxon>Sphingobacteriia</taxon>
        <taxon>Sphingobacteriales</taxon>
        <taxon>Sphingobacteriaceae</taxon>
        <taxon>Mucilaginibacter</taxon>
    </lineage>
</organism>
<reference evidence="3 4" key="1">
    <citation type="submission" date="2016-10" db="EMBL/GenBank/DDBJ databases">
        <authorList>
            <person name="de Groot N.N."/>
        </authorList>
    </citation>
    <scope>NUCLEOTIDE SEQUENCE [LARGE SCALE GENOMIC DNA]</scope>
    <source>
        <strain evidence="3 4">47C3B</strain>
    </source>
</reference>
<protein>
    <submittedName>
        <fullName evidence="3">Por secretion system C-terminal sorting domain-containing protein</fullName>
    </submittedName>
</protein>
<sequence>MKFTFTVIVLCLTTLVCSAQKKVYIPKLWSTDPALSKWSYQRSYETENFFLVWGPKAGLDPKNNPGTTSLTFDPKFVTDTLEYIFKKYIKEYHLISNDTTTLFGKYKTIIVMTNTWDDGGPIDFAVASQYDDTVPAMFVDRSATLDGGAISHEYAHCLQFMMHLEYNNVNGAGFSNDYGSFFFETHANFMRNHLYPSAAGYDLPRWMGTGNFQWGSTRHHYDAFDLCFYIEQVDSLNMVTDLWKKSAVNETPLMTYKRLKGWTQAQLNDFMFDYSKRQVAYDYPLYGIDKVKRAQRDFFKAQQPNNLWRQYVILDSIGKPSATGGRFVVPDASVPQDYGFNIIPLYPTCAEKKVFIKFKGHTDVNQVNGWRYGFVTTKADGTVSRYGPTYGDAEKEISFTMNDTEANLYLVVSGAPEQNTLYLVEPGWPKTYRHPYELNIANALPESYQPGFRSDLKVNGHPHSNGGGWVSNSSTVDASVRVGAKAVVLGNSRITGNAVIGGTAYVQDAIVSGNAQIIGNSNVTQGTYSENVIVKDNAILNGSVGKGSAIFKTNTLEFGGEYSGDIILGGDSEVGSCSTGVYYQFPNYTNGRFGFCDGKGVTDPSNVDINNAYSLFSDDQMAFSGTVTCDGIAVVDTVKKASTNMLKAVIYPNPVIDQLALHIDNQFKAANLSVEIYTTAGQRVMQLNRPVALGNSVLQVSGSNLAVGLYYVKITGGDKTLKLKFLKQ</sequence>
<evidence type="ECO:0000256" key="1">
    <source>
        <dbReference type="SAM" id="SignalP"/>
    </source>
</evidence>